<dbReference type="InterPro" id="IPR001810">
    <property type="entry name" value="F-box_dom"/>
</dbReference>
<dbReference type="InterPro" id="IPR017451">
    <property type="entry name" value="F-box-assoc_interact_dom"/>
</dbReference>
<dbReference type="InterPro" id="IPR050796">
    <property type="entry name" value="SCF_F-box_component"/>
</dbReference>
<feature type="domain" description="F-box" evidence="1">
    <location>
        <begin position="10"/>
        <end position="49"/>
    </location>
</feature>
<dbReference type="Pfam" id="PF08268">
    <property type="entry name" value="FBA_3"/>
    <property type="match status" value="1"/>
</dbReference>
<accession>A0A8J5LMQ8</accession>
<dbReference type="EMBL" id="JACMSC010000002">
    <property type="protein sequence ID" value="KAG6531820.1"/>
    <property type="molecule type" value="Genomic_DNA"/>
</dbReference>
<dbReference type="NCBIfam" id="TIGR01640">
    <property type="entry name" value="F_box_assoc_1"/>
    <property type="match status" value="1"/>
</dbReference>
<protein>
    <recommendedName>
        <fullName evidence="1">F-box domain-containing protein</fullName>
    </recommendedName>
</protein>
<name>A0A8J5LMQ8_ZINOF</name>
<evidence type="ECO:0000313" key="2">
    <source>
        <dbReference type="EMBL" id="KAG6531820.1"/>
    </source>
</evidence>
<organism evidence="2 3">
    <name type="scientific">Zingiber officinale</name>
    <name type="common">Ginger</name>
    <name type="synonym">Amomum zingiber</name>
    <dbReference type="NCBI Taxonomy" id="94328"/>
    <lineage>
        <taxon>Eukaryota</taxon>
        <taxon>Viridiplantae</taxon>
        <taxon>Streptophyta</taxon>
        <taxon>Embryophyta</taxon>
        <taxon>Tracheophyta</taxon>
        <taxon>Spermatophyta</taxon>
        <taxon>Magnoliopsida</taxon>
        <taxon>Liliopsida</taxon>
        <taxon>Zingiberales</taxon>
        <taxon>Zingiberaceae</taxon>
        <taxon>Zingiber</taxon>
    </lineage>
</organism>
<keyword evidence="3" id="KW-1185">Reference proteome</keyword>
<reference evidence="2 3" key="1">
    <citation type="submission" date="2020-08" db="EMBL/GenBank/DDBJ databases">
        <title>Plant Genome Project.</title>
        <authorList>
            <person name="Zhang R.-G."/>
        </authorList>
    </citation>
    <scope>NUCLEOTIDE SEQUENCE [LARGE SCALE GENOMIC DNA]</scope>
    <source>
        <tissue evidence="2">Rhizome</tissue>
    </source>
</reference>
<dbReference type="Pfam" id="PF00646">
    <property type="entry name" value="F-box"/>
    <property type="match status" value="1"/>
</dbReference>
<gene>
    <name evidence="2" type="ORF">ZIOFF_005646</name>
</gene>
<evidence type="ECO:0000313" key="3">
    <source>
        <dbReference type="Proteomes" id="UP000734854"/>
    </source>
</evidence>
<sequence>MSSSDFNGCLPVDLLVQILARLPVKSLFRFRSVCKILCRLPFEKHFIELYFRTAPKDPILLLEYPESGAFLSVDRFRDVSPFALGFLNDKVNIRASCHGLICCSSVRNRGVYYVCNPVTREFRVLPRTRDRPLTRCQPEYEATLVGLAFDPFSWNFNVVLAGFYRLFGHRPRDDFVCQVFDSQTNSWSRSVSSMNDEFTHMNRCQVVFSCGLLHWLTQSWSHLLVFDPKSGVWSKMSLPDEVLMTRSGSRLYLLELEGSVSVVQITGMLMNIWVLTNHCTELWTLFDTVHLRCIKVLAASIFPIGVSRDVIFMATQKKIMIYNLKDKVWKELYSVNGPVTYPLWFSAYGFRSTLFPCRHRRAL</sequence>
<dbReference type="Proteomes" id="UP000734854">
    <property type="component" value="Unassembled WGS sequence"/>
</dbReference>
<dbReference type="AlphaFoldDB" id="A0A8J5LMQ8"/>
<dbReference type="OrthoDB" id="724345at2759"/>
<dbReference type="PANTHER" id="PTHR31672:SF2">
    <property type="entry name" value="F-BOX DOMAIN-CONTAINING PROTEIN"/>
    <property type="match status" value="1"/>
</dbReference>
<comment type="caution">
    <text evidence="2">The sequence shown here is derived from an EMBL/GenBank/DDBJ whole genome shotgun (WGS) entry which is preliminary data.</text>
</comment>
<proteinExistence type="predicted"/>
<dbReference type="InterPro" id="IPR013187">
    <property type="entry name" value="F-box-assoc_dom_typ3"/>
</dbReference>
<dbReference type="SMART" id="SM00256">
    <property type="entry name" value="FBOX"/>
    <property type="match status" value="1"/>
</dbReference>
<evidence type="ECO:0000259" key="1">
    <source>
        <dbReference type="SMART" id="SM00256"/>
    </source>
</evidence>
<dbReference type="PANTHER" id="PTHR31672">
    <property type="entry name" value="BNACNNG10540D PROTEIN"/>
    <property type="match status" value="1"/>
</dbReference>